<dbReference type="Proteomes" id="UP000572268">
    <property type="component" value="Unassembled WGS sequence"/>
</dbReference>
<feature type="transmembrane region" description="Helical" evidence="1">
    <location>
        <begin position="130"/>
        <end position="148"/>
    </location>
</feature>
<accession>A0A7J6MQS1</accession>
<dbReference type="AlphaFoldDB" id="A0A7J6MQS1"/>
<feature type="transmembrane region" description="Helical" evidence="1">
    <location>
        <begin position="25"/>
        <end position="48"/>
    </location>
</feature>
<organism evidence="2 3">
    <name type="scientific">Perkinsus olseni</name>
    <name type="common">Perkinsus atlanticus</name>
    <dbReference type="NCBI Taxonomy" id="32597"/>
    <lineage>
        <taxon>Eukaryota</taxon>
        <taxon>Sar</taxon>
        <taxon>Alveolata</taxon>
        <taxon>Perkinsozoa</taxon>
        <taxon>Perkinsea</taxon>
        <taxon>Perkinsida</taxon>
        <taxon>Perkinsidae</taxon>
        <taxon>Perkinsus</taxon>
    </lineage>
</organism>
<keyword evidence="1" id="KW-1133">Transmembrane helix</keyword>
<evidence type="ECO:0000256" key="1">
    <source>
        <dbReference type="SAM" id="Phobius"/>
    </source>
</evidence>
<reference evidence="2 3" key="1">
    <citation type="submission" date="2020-04" db="EMBL/GenBank/DDBJ databases">
        <title>Perkinsus olseni comparative genomics.</title>
        <authorList>
            <person name="Bogema D.R."/>
        </authorList>
    </citation>
    <scope>NUCLEOTIDE SEQUENCE [LARGE SCALE GENOMIC DNA]</scope>
    <source>
        <strain evidence="2">ATCC PRA-31</strain>
    </source>
</reference>
<evidence type="ECO:0000313" key="2">
    <source>
        <dbReference type="EMBL" id="KAF4673933.1"/>
    </source>
</evidence>
<dbReference type="EMBL" id="JABANN010000039">
    <property type="protein sequence ID" value="KAF4673933.1"/>
    <property type="molecule type" value="Genomic_DNA"/>
</dbReference>
<name>A0A7J6MQS1_PEROL</name>
<protein>
    <submittedName>
        <fullName evidence="2">Uncharacterized protein</fullName>
    </submittedName>
</protein>
<proteinExistence type="predicted"/>
<comment type="caution">
    <text evidence="2">The sequence shown here is derived from an EMBL/GenBank/DDBJ whole genome shotgun (WGS) entry which is preliminary data.</text>
</comment>
<evidence type="ECO:0000313" key="3">
    <source>
        <dbReference type="Proteomes" id="UP000572268"/>
    </source>
</evidence>
<sequence length="355" mass="39603">MSLNVPRLGFHAEEPSPPQRPTFRAIASTWALLFMGMMLVTWLVDVVARSSQTVSIDREVLKALQSAVHEVVKDQKDLVSRVDDQYLDLLSRINDLSTGVRKMSNVFREPLAAGKLEEIIQVEGGEGRTTMVFCIVSAFLAVLMHFTLSRRDGPLTVGRSEDSTSLRRCEQATLQCDVMNPPPAYNPEVVPIDYTPAEEDPFDDAENRSERASAERLRGVHGIPEYTRYSPLWPPLLLRSVPYKTQATHQLEDRHMKEIPRYICSLRQDIKYPPASVSLLSRSMYQEFAYFDAQGRLNHAALEPAGVIGSRRSSAASSIPSDSSSPRLLGLRSVRFSTTMIGSTPPSRLPDDAIS</sequence>
<keyword evidence="1" id="KW-0472">Membrane</keyword>
<gene>
    <name evidence="2" type="ORF">FOL46_006126</name>
</gene>
<keyword evidence="1" id="KW-0812">Transmembrane</keyword>